<evidence type="ECO:0000259" key="6">
    <source>
        <dbReference type="PROSITE" id="PS50043"/>
    </source>
</evidence>
<dbReference type="InterPro" id="IPR001789">
    <property type="entry name" value="Sig_transdc_resp-reg_receiver"/>
</dbReference>
<protein>
    <submittedName>
        <fullName evidence="8">DNA-binding NarL/FixJ family response regulator</fullName>
    </submittedName>
</protein>
<dbReference type="SMART" id="SM00448">
    <property type="entry name" value="REC"/>
    <property type="match status" value="1"/>
</dbReference>
<evidence type="ECO:0000256" key="5">
    <source>
        <dbReference type="PROSITE-ProRule" id="PRU00169"/>
    </source>
</evidence>
<dbReference type="GO" id="GO:0000160">
    <property type="term" value="P:phosphorelay signal transduction system"/>
    <property type="evidence" value="ECO:0007669"/>
    <property type="project" value="InterPro"/>
</dbReference>
<dbReference type="CDD" id="cd17535">
    <property type="entry name" value="REC_NarL-like"/>
    <property type="match status" value="1"/>
</dbReference>
<dbReference type="GO" id="GO:0003677">
    <property type="term" value="F:DNA binding"/>
    <property type="evidence" value="ECO:0007669"/>
    <property type="project" value="UniProtKB-KW"/>
</dbReference>
<dbReference type="PANTHER" id="PTHR43214">
    <property type="entry name" value="TWO-COMPONENT RESPONSE REGULATOR"/>
    <property type="match status" value="1"/>
</dbReference>
<accession>A0A420XUK2</accession>
<evidence type="ECO:0000259" key="7">
    <source>
        <dbReference type="PROSITE" id="PS50110"/>
    </source>
</evidence>
<keyword evidence="1 5" id="KW-0597">Phosphoprotein</keyword>
<evidence type="ECO:0000313" key="8">
    <source>
        <dbReference type="EMBL" id="RKS80533.1"/>
    </source>
</evidence>
<proteinExistence type="predicted"/>
<feature type="domain" description="HTH luxR-type" evidence="6">
    <location>
        <begin position="162"/>
        <end position="227"/>
    </location>
</feature>
<organism evidence="8 9">
    <name type="scientific">Motilibacter peucedani</name>
    <dbReference type="NCBI Taxonomy" id="598650"/>
    <lineage>
        <taxon>Bacteria</taxon>
        <taxon>Bacillati</taxon>
        <taxon>Actinomycetota</taxon>
        <taxon>Actinomycetes</taxon>
        <taxon>Motilibacterales</taxon>
        <taxon>Motilibacteraceae</taxon>
        <taxon>Motilibacter</taxon>
    </lineage>
</organism>
<dbReference type="Pfam" id="PF00072">
    <property type="entry name" value="Response_reg"/>
    <property type="match status" value="1"/>
</dbReference>
<dbReference type="GO" id="GO:0006355">
    <property type="term" value="P:regulation of DNA-templated transcription"/>
    <property type="evidence" value="ECO:0007669"/>
    <property type="project" value="InterPro"/>
</dbReference>
<evidence type="ECO:0000256" key="2">
    <source>
        <dbReference type="ARBA" id="ARBA00023015"/>
    </source>
</evidence>
<dbReference type="InterPro" id="IPR039420">
    <property type="entry name" value="WalR-like"/>
</dbReference>
<feature type="modified residue" description="4-aspartylphosphate" evidence="5">
    <location>
        <position position="68"/>
    </location>
</feature>
<dbReference type="PANTHER" id="PTHR43214:SF24">
    <property type="entry name" value="TRANSCRIPTIONAL REGULATORY PROTEIN NARL-RELATED"/>
    <property type="match status" value="1"/>
</dbReference>
<evidence type="ECO:0000256" key="3">
    <source>
        <dbReference type="ARBA" id="ARBA00023125"/>
    </source>
</evidence>
<dbReference type="Proteomes" id="UP000281955">
    <property type="component" value="Unassembled WGS sequence"/>
</dbReference>
<keyword evidence="9" id="KW-1185">Reference proteome</keyword>
<dbReference type="SUPFAM" id="SSF52172">
    <property type="entry name" value="CheY-like"/>
    <property type="match status" value="1"/>
</dbReference>
<dbReference type="Pfam" id="PF00196">
    <property type="entry name" value="GerE"/>
    <property type="match status" value="1"/>
</dbReference>
<dbReference type="SMART" id="SM00421">
    <property type="entry name" value="HTH_LUXR"/>
    <property type="match status" value="1"/>
</dbReference>
<keyword evidence="2" id="KW-0805">Transcription regulation</keyword>
<dbReference type="PRINTS" id="PR00038">
    <property type="entry name" value="HTHLUXR"/>
</dbReference>
<dbReference type="PROSITE" id="PS50110">
    <property type="entry name" value="RESPONSE_REGULATORY"/>
    <property type="match status" value="1"/>
</dbReference>
<dbReference type="SUPFAM" id="SSF46894">
    <property type="entry name" value="C-terminal effector domain of the bipartite response regulators"/>
    <property type="match status" value="1"/>
</dbReference>
<dbReference type="PROSITE" id="PS50043">
    <property type="entry name" value="HTH_LUXR_2"/>
    <property type="match status" value="1"/>
</dbReference>
<sequence>MGRRLPYGVRVSSSPIRVVLAEDNALLRQGLTRLVAAADDLDLVGTATDIDSLFALVAEHDPDVVISDIRMPPTGTDEGIRAAQRLRAERPRVGVVLLSAHAEAAYALRLLEGGSAGRAYLLKERVAGVSELADAVRTVAAGGSVIDPTVVERLVAASSAPARSPLHALTAREREVLGHMAQGKSNAAIAGDLFLTERAIEKHTNSIFSKLGLTEEKDLNRRVSAVLVYLEGSGRAS</sequence>
<name>A0A420XUK2_9ACTN</name>
<dbReference type="CDD" id="cd06170">
    <property type="entry name" value="LuxR_C_like"/>
    <property type="match status" value="1"/>
</dbReference>
<dbReference type="InterPro" id="IPR000792">
    <property type="entry name" value="Tscrpt_reg_LuxR_C"/>
</dbReference>
<dbReference type="InterPro" id="IPR011006">
    <property type="entry name" value="CheY-like_superfamily"/>
</dbReference>
<dbReference type="InterPro" id="IPR016032">
    <property type="entry name" value="Sig_transdc_resp-reg_C-effctor"/>
</dbReference>
<evidence type="ECO:0000313" key="9">
    <source>
        <dbReference type="Proteomes" id="UP000281955"/>
    </source>
</evidence>
<dbReference type="InterPro" id="IPR058245">
    <property type="entry name" value="NreC/VraR/RcsB-like_REC"/>
</dbReference>
<feature type="domain" description="Response regulatory" evidence="7">
    <location>
        <begin position="17"/>
        <end position="138"/>
    </location>
</feature>
<comment type="caution">
    <text evidence="8">The sequence shown here is derived from an EMBL/GenBank/DDBJ whole genome shotgun (WGS) entry which is preliminary data.</text>
</comment>
<keyword evidence="4" id="KW-0804">Transcription</keyword>
<reference evidence="8 9" key="1">
    <citation type="submission" date="2018-10" db="EMBL/GenBank/DDBJ databases">
        <title>Genomic Encyclopedia of Archaeal and Bacterial Type Strains, Phase II (KMG-II): from individual species to whole genera.</title>
        <authorList>
            <person name="Goeker M."/>
        </authorList>
    </citation>
    <scope>NUCLEOTIDE SEQUENCE [LARGE SCALE GENOMIC DNA]</scope>
    <source>
        <strain evidence="8 9">RP-AC37</strain>
    </source>
</reference>
<dbReference type="EMBL" id="RBWV01000009">
    <property type="protein sequence ID" value="RKS80533.1"/>
    <property type="molecule type" value="Genomic_DNA"/>
</dbReference>
<dbReference type="InParanoid" id="A0A420XUK2"/>
<dbReference type="Gene3D" id="3.40.50.2300">
    <property type="match status" value="1"/>
</dbReference>
<evidence type="ECO:0000256" key="1">
    <source>
        <dbReference type="ARBA" id="ARBA00022553"/>
    </source>
</evidence>
<dbReference type="AlphaFoldDB" id="A0A420XUK2"/>
<evidence type="ECO:0000256" key="4">
    <source>
        <dbReference type="ARBA" id="ARBA00023163"/>
    </source>
</evidence>
<gene>
    <name evidence="8" type="ORF">CLV35_0970</name>
</gene>
<keyword evidence="3 8" id="KW-0238">DNA-binding</keyword>